<evidence type="ECO:0000313" key="2">
    <source>
        <dbReference type="Proteomes" id="UP000728185"/>
    </source>
</evidence>
<dbReference type="EMBL" id="LUCM01010152">
    <property type="protein sequence ID" value="KAA0185867.1"/>
    <property type="molecule type" value="Genomic_DNA"/>
</dbReference>
<name>A0A8E0RR76_9TREM</name>
<reference evidence="1" key="1">
    <citation type="submission" date="2019-05" db="EMBL/GenBank/DDBJ databases">
        <title>Annotation for the trematode Fasciolopsis buski.</title>
        <authorList>
            <person name="Choi Y.-J."/>
        </authorList>
    </citation>
    <scope>NUCLEOTIDE SEQUENCE</scope>
    <source>
        <strain evidence="1">HT</strain>
        <tissue evidence="1">Whole worm</tissue>
    </source>
</reference>
<protein>
    <submittedName>
        <fullName evidence="1">Uncharacterized protein</fullName>
    </submittedName>
</protein>
<sequence length="108" mass="12344">MPCTRPMNLFLIVMQKKTNRMRKCVPPLVKWCLYLRAFHLTKSVLLKMGKMTIRTWKTFTVTATKVAWLHPQDVLLLRSTRPTIPLILEPPSTVVVSAPDQNVDGSVV</sequence>
<keyword evidence="2" id="KW-1185">Reference proteome</keyword>
<dbReference type="Proteomes" id="UP000728185">
    <property type="component" value="Unassembled WGS sequence"/>
</dbReference>
<comment type="caution">
    <text evidence="1">The sequence shown here is derived from an EMBL/GenBank/DDBJ whole genome shotgun (WGS) entry which is preliminary data.</text>
</comment>
<evidence type="ECO:0000313" key="1">
    <source>
        <dbReference type="EMBL" id="KAA0185867.1"/>
    </source>
</evidence>
<organism evidence="1 2">
    <name type="scientific">Fasciolopsis buskii</name>
    <dbReference type="NCBI Taxonomy" id="27845"/>
    <lineage>
        <taxon>Eukaryota</taxon>
        <taxon>Metazoa</taxon>
        <taxon>Spiralia</taxon>
        <taxon>Lophotrochozoa</taxon>
        <taxon>Platyhelminthes</taxon>
        <taxon>Trematoda</taxon>
        <taxon>Digenea</taxon>
        <taxon>Plagiorchiida</taxon>
        <taxon>Echinostomata</taxon>
        <taxon>Echinostomatoidea</taxon>
        <taxon>Fasciolidae</taxon>
        <taxon>Fasciolopsis</taxon>
    </lineage>
</organism>
<proteinExistence type="predicted"/>
<dbReference type="AlphaFoldDB" id="A0A8E0RR76"/>
<accession>A0A8E0RR76</accession>
<gene>
    <name evidence="1" type="ORF">FBUS_10219</name>
</gene>